<feature type="transmembrane region" description="Helical" evidence="8">
    <location>
        <begin position="104"/>
        <end position="123"/>
    </location>
</feature>
<feature type="region of interest" description="Disordered" evidence="7">
    <location>
        <begin position="263"/>
        <end position="286"/>
    </location>
</feature>
<evidence type="ECO:0000256" key="5">
    <source>
        <dbReference type="ARBA" id="ARBA00022989"/>
    </source>
</evidence>
<dbReference type="STRING" id="188477.A0A3S0ZUH3"/>
<dbReference type="EMBL" id="RQTK01000122">
    <property type="protein sequence ID" value="RUS87004.1"/>
    <property type="molecule type" value="Genomic_DNA"/>
</dbReference>
<keyword evidence="3" id="KW-0813">Transport</keyword>
<evidence type="ECO:0000256" key="6">
    <source>
        <dbReference type="ARBA" id="ARBA00023136"/>
    </source>
</evidence>
<dbReference type="Pfam" id="PF00860">
    <property type="entry name" value="Xan_ur_permease"/>
    <property type="match status" value="1"/>
</dbReference>
<gene>
    <name evidence="9" type="ORF">EGW08_005242</name>
</gene>
<feature type="transmembrane region" description="Helical" evidence="8">
    <location>
        <begin position="172"/>
        <end position="192"/>
    </location>
</feature>
<dbReference type="GO" id="GO:0005886">
    <property type="term" value="C:plasma membrane"/>
    <property type="evidence" value="ECO:0007669"/>
    <property type="project" value="UniProtKB-ARBA"/>
</dbReference>
<feature type="transmembrane region" description="Helical" evidence="8">
    <location>
        <begin position="135"/>
        <end position="152"/>
    </location>
</feature>
<sequence length="286" mass="30135">MMAALIASIIESVGDYYACARLSGAPTPPASAINRGIGMEGLTCLLAGAWGAGGGNTSYSENIGAIGITKVGSRIVVQVAALIMIVLGCLGKFGALFVTIPEPVVGGLFFVMFGMVGAVGISNLQFVDLNSSRNLFVFGVPLFLGLSVPGWVNKNPGAIDTGDSNVDQVLRVLFGTNMFVGGALAFILDNTVPGTTEERGLIAWQGAHAQGETGGDMSVYDIPLIQTWLNKMPFTKYIPVCPGFAFGRSRDDHSTVLDDVEQHPESANGEINDGFQPEKRPFESRL</sequence>
<evidence type="ECO:0000256" key="7">
    <source>
        <dbReference type="SAM" id="MobiDB-lite"/>
    </source>
</evidence>
<dbReference type="OrthoDB" id="1641903at2759"/>
<evidence type="ECO:0000256" key="8">
    <source>
        <dbReference type="SAM" id="Phobius"/>
    </source>
</evidence>
<dbReference type="InterPro" id="IPR006042">
    <property type="entry name" value="Xan_ur_permease"/>
</dbReference>
<protein>
    <recommendedName>
        <fullName evidence="11">SLC26A/SulP transporter domain-containing protein</fullName>
    </recommendedName>
</protein>
<evidence type="ECO:0000256" key="3">
    <source>
        <dbReference type="ARBA" id="ARBA00022448"/>
    </source>
</evidence>
<keyword evidence="6 8" id="KW-0472">Membrane</keyword>
<dbReference type="PANTHER" id="PTHR11119">
    <property type="entry name" value="XANTHINE-URACIL / VITAMIN C PERMEASE FAMILY MEMBER"/>
    <property type="match status" value="1"/>
</dbReference>
<dbReference type="PROSITE" id="PS01116">
    <property type="entry name" value="XANTH_URACIL_PERMASE"/>
    <property type="match status" value="1"/>
</dbReference>
<keyword evidence="10" id="KW-1185">Reference proteome</keyword>
<evidence type="ECO:0000256" key="1">
    <source>
        <dbReference type="ARBA" id="ARBA00004141"/>
    </source>
</evidence>
<name>A0A3S0ZUH3_ELYCH</name>
<accession>A0A3S0ZUH3</accession>
<feature type="transmembrane region" description="Helical" evidence="8">
    <location>
        <begin position="75"/>
        <end position="98"/>
    </location>
</feature>
<keyword evidence="5 8" id="KW-1133">Transmembrane helix</keyword>
<feature type="compositionally biased region" description="Basic and acidic residues" evidence="7">
    <location>
        <begin position="276"/>
        <end position="286"/>
    </location>
</feature>
<dbReference type="InterPro" id="IPR006043">
    <property type="entry name" value="NCS2"/>
</dbReference>
<evidence type="ECO:0000313" key="10">
    <source>
        <dbReference type="Proteomes" id="UP000271974"/>
    </source>
</evidence>
<dbReference type="GO" id="GO:0022857">
    <property type="term" value="F:transmembrane transporter activity"/>
    <property type="evidence" value="ECO:0007669"/>
    <property type="project" value="InterPro"/>
</dbReference>
<reference evidence="9 10" key="1">
    <citation type="submission" date="2019-01" db="EMBL/GenBank/DDBJ databases">
        <title>A draft genome assembly of the solar-powered sea slug Elysia chlorotica.</title>
        <authorList>
            <person name="Cai H."/>
            <person name="Li Q."/>
            <person name="Fang X."/>
            <person name="Li J."/>
            <person name="Curtis N.E."/>
            <person name="Altenburger A."/>
            <person name="Shibata T."/>
            <person name="Feng M."/>
            <person name="Maeda T."/>
            <person name="Schwartz J.A."/>
            <person name="Shigenobu S."/>
            <person name="Lundholm N."/>
            <person name="Nishiyama T."/>
            <person name="Yang H."/>
            <person name="Hasebe M."/>
            <person name="Li S."/>
            <person name="Pierce S.K."/>
            <person name="Wang J."/>
        </authorList>
    </citation>
    <scope>NUCLEOTIDE SEQUENCE [LARGE SCALE GENOMIC DNA]</scope>
    <source>
        <strain evidence="9">EC2010</strain>
        <tissue evidence="9">Whole organism of an adult</tissue>
    </source>
</reference>
<evidence type="ECO:0000256" key="4">
    <source>
        <dbReference type="ARBA" id="ARBA00022692"/>
    </source>
</evidence>
<organism evidence="9 10">
    <name type="scientific">Elysia chlorotica</name>
    <name type="common">Eastern emerald elysia</name>
    <name type="synonym">Sea slug</name>
    <dbReference type="NCBI Taxonomy" id="188477"/>
    <lineage>
        <taxon>Eukaryota</taxon>
        <taxon>Metazoa</taxon>
        <taxon>Spiralia</taxon>
        <taxon>Lophotrochozoa</taxon>
        <taxon>Mollusca</taxon>
        <taxon>Gastropoda</taxon>
        <taxon>Heterobranchia</taxon>
        <taxon>Euthyneura</taxon>
        <taxon>Panpulmonata</taxon>
        <taxon>Sacoglossa</taxon>
        <taxon>Placobranchoidea</taxon>
        <taxon>Plakobranchidae</taxon>
        <taxon>Elysia</taxon>
    </lineage>
</organism>
<keyword evidence="4 8" id="KW-0812">Transmembrane</keyword>
<comment type="similarity">
    <text evidence="2">Belongs to the nucleobase:cation symporter-2 (NCS2) (TC 2.A.40) family.</text>
</comment>
<proteinExistence type="inferred from homology"/>
<dbReference type="AlphaFoldDB" id="A0A3S0ZUH3"/>
<evidence type="ECO:0000313" key="9">
    <source>
        <dbReference type="EMBL" id="RUS87004.1"/>
    </source>
</evidence>
<dbReference type="Proteomes" id="UP000271974">
    <property type="component" value="Unassembled WGS sequence"/>
</dbReference>
<comment type="caution">
    <text evidence="9">The sequence shown here is derived from an EMBL/GenBank/DDBJ whole genome shotgun (WGS) entry which is preliminary data.</text>
</comment>
<evidence type="ECO:0008006" key="11">
    <source>
        <dbReference type="Google" id="ProtNLM"/>
    </source>
</evidence>
<evidence type="ECO:0000256" key="2">
    <source>
        <dbReference type="ARBA" id="ARBA00008821"/>
    </source>
</evidence>
<comment type="subcellular location">
    <subcellularLocation>
        <location evidence="1">Membrane</location>
        <topology evidence="1">Multi-pass membrane protein</topology>
    </subcellularLocation>
</comment>